<accession>A0ABW4Z903</accession>
<dbReference type="Pfam" id="PF04773">
    <property type="entry name" value="FecR"/>
    <property type="match status" value="1"/>
</dbReference>
<name>A0ABW4Z903_9BACT</name>
<dbReference type="InterPro" id="IPR013320">
    <property type="entry name" value="ConA-like_dom_sf"/>
</dbReference>
<comment type="caution">
    <text evidence="3">The sequence shown here is derived from an EMBL/GenBank/DDBJ whole genome shotgun (WGS) entry which is preliminary data.</text>
</comment>
<dbReference type="Gene3D" id="2.60.120.200">
    <property type="match status" value="1"/>
</dbReference>
<dbReference type="Gene3D" id="2.60.120.1440">
    <property type="match status" value="1"/>
</dbReference>
<proteinExistence type="predicted"/>
<dbReference type="PANTHER" id="PTHR30273">
    <property type="entry name" value="PERIPLASMIC SIGNAL SENSOR AND SIGMA FACTOR ACTIVATOR FECR-RELATED"/>
    <property type="match status" value="1"/>
</dbReference>
<dbReference type="Pfam" id="PF13385">
    <property type="entry name" value="Laminin_G_3"/>
    <property type="match status" value="1"/>
</dbReference>
<evidence type="ECO:0000259" key="2">
    <source>
        <dbReference type="Pfam" id="PF04773"/>
    </source>
</evidence>
<keyword evidence="4" id="KW-1185">Reference proteome</keyword>
<sequence>MTPNDKDWLEQAMLEVREGTATPEVIDYLQSLLLRDPEARTLYLELNQIDALLETSQAEDQLSPPQYSKKPFIIGGLIGAGIAAAIAFILLPFTTPQQTAAPLTSNSSEPFEPIATLANSLDAQLHGNQGKSLNSGEFGLEQGVAQLDFRNGAQVVLDGQCNFEILSESHIALHYGKLWAYCPPQAHGFTVTTPGGTDIIDTGTEFAVEVSRSGAAHLQVFEGSVEVRASNRPNSALYQNQALAWTPSTHPSPTDFIDPTHFTTSKSITERRYEQYQSAMLKKSDLQLYYDFSNEGAAHIRNLAKNTLSSNDAQLQGALYSSGRNESTTSLLFPHREARATLDFSPSQPLESFTVVMWVKVDAYNDDYMALFNANDWKPGCFHFQIYRDGSLESSIFGGTRVRSSSNSIKLGQWQQVATTWNLQTQKVSLFANGSPLKSWSSIPSEMQAWSIKALSFGPMNVGHWNMESFYGQSSRHFQGKIDELLVFDRDLSPTEIQQIYQAGMP</sequence>
<dbReference type="Proteomes" id="UP001597389">
    <property type="component" value="Unassembled WGS sequence"/>
</dbReference>
<protein>
    <submittedName>
        <fullName evidence="3">LamG-like jellyroll fold domain-containing protein</fullName>
    </submittedName>
</protein>
<reference evidence="4" key="1">
    <citation type="journal article" date="2019" name="Int. J. Syst. Evol. Microbiol.">
        <title>The Global Catalogue of Microorganisms (GCM) 10K type strain sequencing project: providing services to taxonomists for standard genome sequencing and annotation.</title>
        <authorList>
            <consortium name="The Broad Institute Genomics Platform"/>
            <consortium name="The Broad Institute Genome Sequencing Center for Infectious Disease"/>
            <person name="Wu L."/>
            <person name="Ma J."/>
        </authorList>
    </citation>
    <scope>NUCLEOTIDE SEQUENCE [LARGE SCALE GENOMIC DNA]</scope>
    <source>
        <strain evidence="4">CCUG 57942</strain>
    </source>
</reference>
<keyword evidence="1" id="KW-1133">Transmembrane helix</keyword>
<feature type="transmembrane region" description="Helical" evidence="1">
    <location>
        <begin position="72"/>
        <end position="93"/>
    </location>
</feature>
<evidence type="ECO:0000256" key="1">
    <source>
        <dbReference type="SAM" id="Phobius"/>
    </source>
</evidence>
<dbReference type="InterPro" id="IPR006860">
    <property type="entry name" value="FecR"/>
</dbReference>
<feature type="domain" description="FecR protein" evidence="2">
    <location>
        <begin position="143"/>
        <end position="226"/>
    </location>
</feature>
<evidence type="ECO:0000313" key="4">
    <source>
        <dbReference type="Proteomes" id="UP001597389"/>
    </source>
</evidence>
<dbReference type="PANTHER" id="PTHR30273:SF2">
    <property type="entry name" value="PROTEIN FECR"/>
    <property type="match status" value="1"/>
</dbReference>
<evidence type="ECO:0000313" key="3">
    <source>
        <dbReference type="EMBL" id="MFD2158464.1"/>
    </source>
</evidence>
<dbReference type="RefSeq" id="WP_377089082.1">
    <property type="nucleotide sequence ID" value="NZ_JBHSJL010000014.1"/>
</dbReference>
<dbReference type="EMBL" id="JBHUJB010000025">
    <property type="protein sequence ID" value="MFD2158464.1"/>
    <property type="molecule type" value="Genomic_DNA"/>
</dbReference>
<gene>
    <name evidence="3" type="ORF">ACFSW8_06100</name>
</gene>
<dbReference type="SUPFAM" id="SSF49899">
    <property type="entry name" value="Concanavalin A-like lectins/glucanases"/>
    <property type="match status" value="1"/>
</dbReference>
<dbReference type="InterPro" id="IPR012373">
    <property type="entry name" value="Ferrdict_sens_TM"/>
</dbReference>
<keyword evidence="1" id="KW-0812">Transmembrane</keyword>
<keyword evidence="1" id="KW-0472">Membrane</keyword>
<organism evidence="3 4">
    <name type="scientific">Rubritalea tangerina</name>
    <dbReference type="NCBI Taxonomy" id="430798"/>
    <lineage>
        <taxon>Bacteria</taxon>
        <taxon>Pseudomonadati</taxon>
        <taxon>Verrucomicrobiota</taxon>
        <taxon>Verrucomicrobiia</taxon>
        <taxon>Verrucomicrobiales</taxon>
        <taxon>Rubritaleaceae</taxon>
        <taxon>Rubritalea</taxon>
    </lineage>
</organism>